<proteinExistence type="predicted"/>
<dbReference type="EMBL" id="QPFP01000011">
    <property type="protein sequence ID" value="TEB33959.1"/>
    <property type="molecule type" value="Genomic_DNA"/>
</dbReference>
<evidence type="ECO:0000313" key="1">
    <source>
        <dbReference type="EMBL" id="TEB33959.1"/>
    </source>
</evidence>
<protein>
    <submittedName>
        <fullName evidence="1">Uncharacterized protein</fullName>
    </submittedName>
</protein>
<comment type="caution">
    <text evidence="1">The sequence shown here is derived from an EMBL/GenBank/DDBJ whole genome shotgun (WGS) entry which is preliminary data.</text>
</comment>
<sequence>MRILAKAAQTIVARGGIVRPRSDKSQAGDAASLRGGADPVACSRSAWCLPFTTCAPLEDDPLQEVAPPRPVYSACYPCVPVS</sequence>
<dbReference type="Proteomes" id="UP000298030">
    <property type="component" value="Unassembled WGS sequence"/>
</dbReference>
<keyword evidence="2" id="KW-1185">Reference proteome</keyword>
<name>A0A4Y7TKC4_COPMI</name>
<organism evidence="1 2">
    <name type="scientific">Coprinellus micaceus</name>
    <name type="common">Glistening ink-cap mushroom</name>
    <name type="synonym">Coprinus micaceus</name>
    <dbReference type="NCBI Taxonomy" id="71717"/>
    <lineage>
        <taxon>Eukaryota</taxon>
        <taxon>Fungi</taxon>
        <taxon>Dikarya</taxon>
        <taxon>Basidiomycota</taxon>
        <taxon>Agaricomycotina</taxon>
        <taxon>Agaricomycetes</taxon>
        <taxon>Agaricomycetidae</taxon>
        <taxon>Agaricales</taxon>
        <taxon>Agaricineae</taxon>
        <taxon>Psathyrellaceae</taxon>
        <taxon>Coprinellus</taxon>
    </lineage>
</organism>
<evidence type="ECO:0000313" key="2">
    <source>
        <dbReference type="Proteomes" id="UP000298030"/>
    </source>
</evidence>
<reference evidence="1 2" key="1">
    <citation type="journal article" date="2019" name="Nat. Ecol. Evol.">
        <title>Megaphylogeny resolves global patterns of mushroom evolution.</title>
        <authorList>
            <person name="Varga T."/>
            <person name="Krizsan K."/>
            <person name="Foldi C."/>
            <person name="Dima B."/>
            <person name="Sanchez-Garcia M."/>
            <person name="Sanchez-Ramirez S."/>
            <person name="Szollosi G.J."/>
            <person name="Szarkandi J.G."/>
            <person name="Papp V."/>
            <person name="Albert L."/>
            <person name="Andreopoulos W."/>
            <person name="Angelini C."/>
            <person name="Antonin V."/>
            <person name="Barry K.W."/>
            <person name="Bougher N.L."/>
            <person name="Buchanan P."/>
            <person name="Buyck B."/>
            <person name="Bense V."/>
            <person name="Catcheside P."/>
            <person name="Chovatia M."/>
            <person name="Cooper J."/>
            <person name="Damon W."/>
            <person name="Desjardin D."/>
            <person name="Finy P."/>
            <person name="Geml J."/>
            <person name="Haridas S."/>
            <person name="Hughes K."/>
            <person name="Justo A."/>
            <person name="Karasinski D."/>
            <person name="Kautmanova I."/>
            <person name="Kiss B."/>
            <person name="Kocsube S."/>
            <person name="Kotiranta H."/>
            <person name="LaButti K.M."/>
            <person name="Lechner B.E."/>
            <person name="Liimatainen K."/>
            <person name="Lipzen A."/>
            <person name="Lukacs Z."/>
            <person name="Mihaltcheva S."/>
            <person name="Morgado L.N."/>
            <person name="Niskanen T."/>
            <person name="Noordeloos M.E."/>
            <person name="Ohm R.A."/>
            <person name="Ortiz-Santana B."/>
            <person name="Ovrebo C."/>
            <person name="Racz N."/>
            <person name="Riley R."/>
            <person name="Savchenko A."/>
            <person name="Shiryaev A."/>
            <person name="Soop K."/>
            <person name="Spirin V."/>
            <person name="Szebenyi C."/>
            <person name="Tomsovsky M."/>
            <person name="Tulloss R.E."/>
            <person name="Uehling J."/>
            <person name="Grigoriev I.V."/>
            <person name="Vagvolgyi C."/>
            <person name="Papp T."/>
            <person name="Martin F.M."/>
            <person name="Miettinen O."/>
            <person name="Hibbett D.S."/>
            <person name="Nagy L.G."/>
        </authorList>
    </citation>
    <scope>NUCLEOTIDE SEQUENCE [LARGE SCALE GENOMIC DNA]</scope>
    <source>
        <strain evidence="1 2">FP101781</strain>
    </source>
</reference>
<accession>A0A4Y7TKC4</accession>
<dbReference type="AlphaFoldDB" id="A0A4Y7TKC4"/>
<gene>
    <name evidence="1" type="ORF">FA13DRAFT_1730254</name>
</gene>